<dbReference type="PANTHER" id="PTHR38886:SF1">
    <property type="entry name" value="NACHT-NTPASE AND P-LOOP NTPASES N-TERMINAL DOMAIN-CONTAINING PROTEIN"/>
    <property type="match status" value="1"/>
</dbReference>
<sequence>MSFGFSVGDFLAALELVHTVVTALHESGDSSDEYRSIVTQLRHLETALIAVALIEVEEVQHAEGVALQEVASQCQTTINDFWDKIKKYQPHLRSGESGNRWRNRVKNGWMKVRWALCEREDLVRFKANLMGHTASINLLIATIGVGATTIGEKKSESRQQSLSGKIQESYFGCMNQFKVVLEGVASGIKQGKQILQMMANVIELNMKTFQAVIDMHNIISYIPRQRRVVFFLDALGEHMTFDLGFIQSAEALTSVLRSNLKNIGSGARKIDKGEFAIKDLATDRDVNLELPWKTCFIPGQRVAMSMIFKSSNYKEDVLCCPQCSDSNEDTRDYDQDIECRKCRMVYRQSLSISLAPLDASSLIPRDIFPRQDAIDAPPTLDPKPLRPSRKRSRVHIEVEDIALFRRVRIKTEIKVPAPESPKPVPNITVDCDPSSDPEVQQGLKAKRDLVDESVREINSSDLVVQTQRMSKEEWEVHRDFITALYAVEGIKLKDIRERLEEDYGFVVNERLLKYHMGQWNIGKNLQSTEMELIIHKQQQRSLKGTSTRFRVRGQPVQQAKIDRWCKRTGYSPSSASPIPSTPSDVSYIPASDRSLSPQPGPARQRPEDIQQPQSSRGPIMGYFDFEAEEPHPIDHAETASLRSLIIAQEAQMERQAALRLERQQREQHLEAANWTVDQDDDEAEVEEHLQRKALEEELPDSEMSDSESEMEGEDEDEDAEMTDINDDFMYEDGLQERGRDDINLYKQGL</sequence>
<feature type="region of interest" description="Disordered" evidence="1">
    <location>
        <begin position="562"/>
        <end position="620"/>
    </location>
</feature>
<comment type="caution">
    <text evidence="5">The sequence shown here is derived from an EMBL/GenBank/DDBJ whole genome shotgun (WGS) entry which is preliminary data.</text>
</comment>
<evidence type="ECO:0000259" key="4">
    <source>
        <dbReference type="Pfam" id="PF22893"/>
    </source>
</evidence>
<dbReference type="InterPro" id="IPR054464">
    <property type="entry name" value="ULD_fung"/>
</dbReference>
<evidence type="ECO:0000256" key="2">
    <source>
        <dbReference type="SAM" id="SignalP"/>
    </source>
</evidence>
<gene>
    <name evidence="5" type="ORF">VTL71DRAFT_2216</name>
</gene>
<protein>
    <recommendedName>
        <fullName evidence="7">Fungal N-terminal domain-containing protein</fullName>
    </recommendedName>
</protein>
<proteinExistence type="predicted"/>
<feature type="chain" id="PRO_5045794189" description="Fungal N-terminal domain-containing protein" evidence="2">
    <location>
        <begin position="20"/>
        <end position="749"/>
    </location>
</feature>
<evidence type="ECO:0008006" key="7">
    <source>
        <dbReference type="Google" id="ProtNLM"/>
    </source>
</evidence>
<keyword evidence="2" id="KW-0732">Signal</keyword>
<dbReference type="Proteomes" id="UP001595075">
    <property type="component" value="Unassembled WGS sequence"/>
</dbReference>
<dbReference type="InterPro" id="IPR025676">
    <property type="entry name" value="Clr5_dom"/>
</dbReference>
<feature type="compositionally biased region" description="Low complexity" evidence="1">
    <location>
        <begin position="571"/>
        <end position="583"/>
    </location>
</feature>
<dbReference type="Pfam" id="PF22893">
    <property type="entry name" value="ULD_2"/>
    <property type="match status" value="1"/>
</dbReference>
<evidence type="ECO:0000313" key="6">
    <source>
        <dbReference type="Proteomes" id="UP001595075"/>
    </source>
</evidence>
<feature type="domain" description="Ubiquitin-like" evidence="4">
    <location>
        <begin position="227"/>
        <end position="309"/>
    </location>
</feature>
<feature type="domain" description="Clr5" evidence="3">
    <location>
        <begin position="470"/>
        <end position="523"/>
    </location>
</feature>
<feature type="compositionally biased region" description="Acidic residues" evidence="1">
    <location>
        <begin position="696"/>
        <end position="730"/>
    </location>
</feature>
<dbReference type="EMBL" id="JAZHXI010000011">
    <property type="protein sequence ID" value="KAL2066145.1"/>
    <property type="molecule type" value="Genomic_DNA"/>
</dbReference>
<feature type="compositionally biased region" description="Basic and acidic residues" evidence="1">
    <location>
        <begin position="734"/>
        <end position="743"/>
    </location>
</feature>
<reference evidence="5 6" key="1">
    <citation type="journal article" date="2024" name="Commun. Biol.">
        <title>Comparative genomic analysis of thermophilic fungi reveals convergent evolutionary adaptations and gene losses.</title>
        <authorList>
            <person name="Steindorff A.S."/>
            <person name="Aguilar-Pontes M.V."/>
            <person name="Robinson A.J."/>
            <person name="Andreopoulos B."/>
            <person name="LaButti K."/>
            <person name="Kuo A."/>
            <person name="Mondo S."/>
            <person name="Riley R."/>
            <person name="Otillar R."/>
            <person name="Haridas S."/>
            <person name="Lipzen A."/>
            <person name="Grimwood J."/>
            <person name="Schmutz J."/>
            <person name="Clum A."/>
            <person name="Reid I.D."/>
            <person name="Moisan M.C."/>
            <person name="Butler G."/>
            <person name="Nguyen T.T.M."/>
            <person name="Dewar K."/>
            <person name="Conant G."/>
            <person name="Drula E."/>
            <person name="Henrissat B."/>
            <person name="Hansel C."/>
            <person name="Singer S."/>
            <person name="Hutchinson M.I."/>
            <person name="de Vries R.P."/>
            <person name="Natvig D.O."/>
            <person name="Powell A.J."/>
            <person name="Tsang A."/>
            <person name="Grigoriev I.V."/>
        </authorList>
    </citation>
    <scope>NUCLEOTIDE SEQUENCE [LARGE SCALE GENOMIC DNA]</scope>
    <source>
        <strain evidence="5 6">CBS 494.80</strain>
    </source>
</reference>
<name>A0ABR4C8T1_9HELO</name>
<feature type="compositionally biased region" description="Basic and acidic residues" evidence="1">
    <location>
        <begin position="686"/>
        <end position="695"/>
    </location>
</feature>
<dbReference type="PANTHER" id="PTHR38886">
    <property type="entry name" value="SESA DOMAIN-CONTAINING PROTEIN"/>
    <property type="match status" value="1"/>
</dbReference>
<accession>A0ABR4C8T1</accession>
<evidence type="ECO:0000259" key="3">
    <source>
        <dbReference type="Pfam" id="PF14420"/>
    </source>
</evidence>
<dbReference type="Pfam" id="PF14420">
    <property type="entry name" value="Clr5"/>
    <property type="match status" value="1"/>
</dbReference>
<feature type="region of interest" description="Disordered" evidence="1">
    <location>
        <begin position="372"/>
        <end position="391"/>
    </location>
</feature>
<feature type="signal peptide" evidence="2">
    <location>
        <begin position="1"/>
        <end position="19"/>
    </location>
</feature>
<keyword evidence="6" id="KW-1185">Reference proteome</keyword>
<evidence type="ECO:0000256" key="1">
    <source>
        <dbReference type="SAM" id="MobiDB-lite"/>
    </source>
</evidence>
<evidence type="ECO:0000313" key="5">
    <source>
        <dbReference type="EMBL" id="KAL2066145.1"/>
    </source>
</evidence>
<feature type="region of interest" description="Disordered" evidence="1">
    <location>
        <begin position="672"/>
        <end position="749"/>
    </location>
</feature>
<organism evidence="5 6">
    <name type="scientific">Oculimacula yallundae</name>
    <dbReference type="NCBI Taxonomy" id="86028"/>
    <lineage>
        <taxon>Eukaryota</taxon>
        <taxon>Fungi</taxon>
        <taxon>Dikarya</taxon>
        <taxon>Ascomycota</taxon>
        <taxon>Pezizomycotina</taxon>
        <taxon>Leotiomycetes</taxon>
        <taxon>Helotiales</taxon>
        <taxon>Ploettnerulaceae</taxon>
        <taxon>Oculimacula</taxon>
    </lineage>
</organism>